<accession>A0A4R3K8Q8</accession>
<evidence type="ECO:0000313" key="2">
    <source>
        <dbReference type="Proteomes" id="UP000295188"/>
    </source>
</evidence>
<proteinExistence type="predicted"/>
<protein>
    <submittedName>
        <fullName evidence="1">Uncharacterized protein</fullName>
    </submittedName>
</protein>
<reference evidence="1 2" key="1">
    <citation type="submission" date="2019-03" db="EMBL/GenBank/DDBJ databases">
        <title>Genomic Encyclopedia of Type Strains, Phase IV (KMG-IV): sequencing the most valuable type-strain genomes for metagenomic binning, comparative biology and taxonomic classification.</title>
        <authorList>
            <person name="Goeker M."/>
        </authorList>
    </citation>
    <scope>NUCLEOTIDE SEQUENCE [LARGE SCALE GENOMIC DNA]</scope>
    <source>
        <strain evidence="1 2">DSM 20467</strain>
    </source>
</reference>
<comment type="caution">
    <text evidence="1">The sequence shown here is derived from an EMBL/GenBank/DDBJ whole genome shotgun (WGS) entry which is preliminary data.</text>
</comment>
<organism evidence="1 2">
    <name type="scientific">Pectinatus cerevisiiphilus</name>
    <dbReference type="NCBI Taxonomy" id="86956"/>
    <lineage>
        <taxon>Bacteria</taxon>
        <taxon>Bacillati</taxon>
        <taxon>Bacillota</taxon>
        <taxon>Negativicutes</taxon>
        <taxon>Selenomonadales</taxon>
        <taxon>Selenomonadaceae</taxon>
        <taxon>Pectinatus</taxon>
    </lineage>
</organism>
<name>A0A4R3K8Q8_9FIRM</name>
<evidence type="ECO:0000313" key="1">
    <source>
        <dbReference type="EMBL" id="TCS79268.1"/>
    </source>
</evidence>
<keyword evidence="2" id="KW-1185">Reference proteome</keyword>
<sequence>MYLIRKFVTEENQETRLVIGYTYELESAVEFIEFNYGNPSNMEAIIGGNVLYYNEEHKKIAFWVREINLIQKGDKF</sequence>
<gene>
    <name evidence="1" type="ORF">EDC37_10734</name>
</gene>
<dbReference type="Proteomes" id="UP000295188">
    <property type="component" value="Unassembled WGS sequence"/>
</dbReference>
<dbReference type="EMBL" id="SMAA01000007">
    <property type="protein sequence ID" value="TCS79268.1"/>
    <property type="molecule type" value="Genomic_DNA"/>
</dbReference>
<dbReference type="AlphaFoldDB" id="A0A4R3K8Q8"/>
<dbReference type="RefSeq" id="WP_132548975.1">
    <property type="nucleotide sequence ID" value="NZ_SMAA01000007.1"/>
</dbReference>